<evidence type="ECO:0000313" key="5">
    <source>
        <dbReference type="EMBL" id="SHE57439.1"/>
    </source>
</evidence>
<dbReference type="SUPFAM" id="SSF46785">
    <property type="entry name" value="Winged helix' DNA-binding domain"/>
    <property type="match status" value="1"/>
</dbReference>
<gene>
    <name evidence="5" type="ORF">SAMN02746091_00682</name>
</gene>
<keyword evidence="3" id="KW-0804">Transcription</keyword>
<feature type="domain" description="HTH marR-type" evidence="4">
    <location>
        <begin position="6"/>
        <end position="138"/>
    </location>
</feature>
<proteinExistence type="predicted"/>
<evidence type="ECO:0000256" key="1">
    <source>
        <dbReference type="ARBA" id="ARBA00023015"/>
    </source>
</evidence>
<dbReference type="PRINTS" id="PR00598">
    <property type="entry name" value="HTHMARR"/>
</dbReference>
<dbReference type="AlphaFoldDB" id="A0A1M4UL54"/>
<keyword evidence="6" id="KW-1185">Reference proteome</keyword>
<dbReference type="PANTHER" id="PTHR42756">
    <property type="entry name" value="TRANSCRIPTIONAL REGULATOR, MARR"/>
    <property type="match status" value="1"/>
</dbReference>
<dbReference type="PANTHER" id="PTHR42756:SF1">
    <property type="entry name" value="TRANSCRIPTIONAL REPRESSOR OF EMRAB OPERON"/>
    <property type="match status" value="1"/>
</dbReference>
<dbReference type="InterPro" id="IPR036388">
    <property type="entry name" value="WH-like_DNA-bd_sf"/>
</dbReference>
<dbReference type="EMBL" id="FQVG01000008">
    <property type="protein sequence ID" value="SHE57439.1"/>
    <property type="molecule type" value="Genomic_DNA"/>
</dbReference>
<dbReference type="GO" id="GO:0005737">
    <property type="term" value="C:cytoplasm"/>
    <property type="evidence" value="ECO:0007669"/>
    <property type="project" value="UniProtKB-SubCell"/>
</dbReference>
<dbReference type="Proteomes" id="UP000184423">
    <property type="component" value="Unassembled WGS sequence"/>
</dbReference>
<protein>
    <submittedName>
        <fullName evidence="5">DNA-binding transcriptional regulator, MarR family</fullName>
    </submittedName>
</protein>
<evidence type="ECO:0000256" key="2">
    <source>
        <dbReference type="ARBA" id="ARBA00023125"/>
    </source>
</evidence>
<dbReference type="Gene3D" id="1.10.10.10">
    <property type="entry name" value="Winged helix-like DNA-binding domain superfamily/Winged helix DNA-binding domain"/>
    <property type="match status" value="1"/>
</dbReference>
<dbReference type="RefSeq" id="WP_073247933.1">
    <property type="nucleotide sequence ID" value="NZ_FQVG01000008.1"/>
</dbReference>
<accession>A0A1M4UL54</accession>
<dbReference type="Pfam" id="PF01047">
    <property type="entry name" value="MarR"/>
    <property type="match status" value="1"/>
</dbReference>
<dbReference type="PROSITE" id="PS01117">
    <property type="entry name" value="HTH_MARR_1"/>
    <property type="match status" value="1"/>
</dbReference>
<dbReference type="GO" id="GO:0003677">
    <property type="term" value="F:DNA binding"/>
    <property type="evidence" value="ECO:0007669"/>
    <property type="project" value="UniProtKB-KW"/>
</dbReference>
<dbReference type="InterPro" id="IPR023187">
    <property type="entry name" value="Tscrpt_reg_MarR-type_CS"/>
</dbReference>
<organism evidence="5 6">
    <name type="scientific">Caloramator proteoclasticus DSM 10124</name>
    <dbReference type="NCBI Taxonomy" id="1121262"/>
    <lineage>
        <taxon>Bacteria</taxon>
        <taxon>Bacillati</taxon>
        <taxon>Bacillota</taxon>
        <taxon>Clostridia</taxon>
        <taxon>Eubacteriales</taxon>
        <taxon>Clostridiaceae</taxon>
        <taxon>Caloramator</taxon>
    </lineage>
</organism>
<dbReference type="GO" id="GO:0003700">
    <property type="term" value="F:DNA-binding transcription factor activity"/>
    <property type="evidence" value="ECO:0007669"/>
    <property type="project" value="InterPro"/>
</dbReference>
<dbReference type="SMART" id="SM00347">
    <property type="entry name" value="HTH_MARR"/>
    <property type="match status" value="1"/>
</dbReference>
<dbReference type="InterPro" id="IPR011991">
    <property type="entry name" value="ArsR-like_HTH"/>
</dbReference>
<evidence type="ECO:0000256" key="3">
    <source>
        <dbReference type="ARBA" id="ARBA00023163"/>
    </source>
</evidence>
<reference evidence="6" key="1">
    <citation type="submission" date="2016-11" db="EMBL/GenBank/DDBJ databases">
        <authorList>
            <person name="Varghese N."/>
            <person name="Submissions S."/>
        </authorList>
    </citation>
    <scope>NUCLEOTIDE SEQUENCE [LARGE SCALE GENOMIC DNA]</scope>
    <source>
        <strain evidence="6">DSM 10124</strain>
    </source>
</reference>
<sequence>MTNKKIIMIFELFRNINRAINKRIDCRLGCLRFNPTDIYIMIQLINGEKKTLKELSIGIGLANSTVSEAVDRLEKEGLVKRERDTVDKRRVFIYATEKAFSYKKEFEDKNLKILQDILKDISDEDLNCILNGLTKLNDIVKERSEL</sequence>
<dbReference type="InterPro" id="IPR036390">
    <property type="entry name" value="WH_DNA-bd_sf"/>
</dbReference>
<dbReference type="PROSITE" id="PS50995">
    <property type="entry name" value="HTH_MARR_2"/>
    <property type="match status" value="1"/>
</dbReference>
<evidence type="ECO:0000313" key="6">
    <source>
        <dbReference type="Proteomes" id="UP000184423"/>
    </source>
</evidence>
<keyword evidence="2 5" id="KW-0238">DNA-binding</keyword>
<name>A0A1M4UL54_9CLOT</name>
<dbReference type="InterPro" id="IPR000835">
    <property type="entry name" value="HTH_MarR-typ"/>
</dbReference>
<dbReference type="CDD" id="cd00090">
    <property type="entry name" value="HTH_ARSR"/>
    <property type="match status" value="1"/>
</dbReference>
<evidence type="ECO:0000259" key="4">
    <source>
        <dbReference type="PROSITE" id="PS50995"/>
    </source>
</evidence>
<keyword evidence="1" id="KW-0805">Transcription regulation</keyword>